<evidence type="ECO:0000313" key="1">
    <source>
        <dbReference type="EMBL" id="ATR79758.1"/>
    </source>
</evidence>
<accession>A0A2D2LXK9</accession>
<gene>
    <name evidence="1" type="ORF">NP7_10365</name>
</gene>
<organism evidence="1 2">
    <name type="scientific">Faucicola osloensis</name>
    <name type="common">Moraxella osloensis</name>
    <dbReference type="NCBI Taxonomy" id="34062"/>
    <lineage>
        <taxon>Bacteria</taxon>
        <taxon>Pseudomonadati</taxon>
        <taxon>Pseudomonadota</taxon>
        <taxon>Gammaproteobacteria</taxon>
        <taxon>Moraxellales</taxon>
        <taxon>Moraxellaceae</taxon>
        <taxon>Faucicola</taxon>
    </lineage>
</organism>
<dbReference type="Proteomes" id="UP000229340">
    <property type="component" value="Plasmid pNP7-1"/>
</dbReference>
<name>A0A2D2LXK9_FAUOS</name>
<keyword evidence="1" id="KW-0614">Plasmid</keyword>
<dbReference type="AlphaFoldDB" id="A0A2D2LXK9"/>
<sequence>MLFIRVLSQSFRSPTIPGRFTFGRQVLKDLVCKSSLLGDLALKKKVHEHLFKFLENTINSLYNPDAYKDSRIDMVFKEKGFTIRNNILSSDVRQDFNKKNFSDPIHKIFKDIGIF</sequence>
<dbReference type="EMBL" id="CP024444">
    <property type="protein sequence ID" value="ATR79758.1"/>
    <property type="molecule type" value="Genomic_DNA"/>
</dbReference>
<evidence type="ECO:0000313" key="2">
    <source>
        <dbReference type="Proteomes" id="UP000229340"/>
    </source>
</evidence>
<proteinExistence type="predicted"/>
<geneLocation type="plasmid" evidence="2">
    <name>pnp7-1</name>
</geneLocation>
<reference evidence="2" key="1">
    <citation type="submission" date="2017-10" db="EMBL/GenBank/DDBJ databases">
        <title>Complete genome sequence of Moraxella osloensis NP7 isolated from human skin.</title>
        <authorList>
            <person name="Lee K."/>
            <person name="Lim J.Y."/>
            <person name="Hwang I."/>
        </authorList>
    </citation>
    <scope>NUCLEOTIDE SEQUENCE [LARGE SCALE GENOMIC DNA]</scope>
    <source>
        <strain evidence="2">NP7</strain>
        <plasmid evidence="2">pnp7-1</plasmid>
    </source>
</reference>
<protein>
    <submittedName>
        <fullName evidence="1">Uncharacterized protein</fullName>
    </submittedName>
</protein>